<reference evidence="1" key="1">
    <citation type="submission" date="2018-02" db="EMBL/GenBank/DDBJ databases">
        <title>Rhizophora mucronata_Transcriptome.</title>
        <authorList>
            <person name="Meera S.P."/>
            <person name="Sreeshan A."/>
            <person name="Augustine A."/>
        </authorList>
    </citation>
    <scope>NUCLEOTIDE SEQUENCE</scope>
    <source>
        <tissue evidence="1">Leaf</tissue>
    </source>
</reference>
<accession>A0A2P2MY35</accession>
<organism evidence="1">
    <name type="scientific">Rhizophora mucronata</name>
    <name type="common">Asiatic mangrove</name>
    <dbReference type="NCBI Taxonomy" id="61149"/>
    <lineage>
        <taxon>Eukaryota</taxon>
        <taxon>Viridiplantae</taxon>
        <taxon>Streptophyta</taxon>
        <taxon>Embryophyta</taxon>
        <taxon>Tracheophyta</taxon>
        <taxon>Spermatophyta</taxon>
        <taxon>Magnoliopsida</taxon>
        <taxon>eudicotyledons</taxon>
        <taxon>Gunneridae</taxon>
        <taxon>Pentapetalae</taxon>
        <taxon>rosids</taxon>
        <taxon>fabids</taxon>
        <taxon>Malpighiales</taxon>
        <taxon>Rhizophoraceae</taxon>
        <taxon>Rhizophora</taxon>
    </lineage>
</organism>
<protein>
    <submittedName>
        <fullName evidence="1">Uncharacterized protein</fullName>
    </submittedName>
</protein>
<name>A0A2P2MY35_RHIMU</name>
<evidence type="ECO:0000313" key="1">
    <source>
        <dbReference type="EMBL" id="MBX35132.1"/>
    </source>
</evidence>
<dbReference type="EMBL" id="GGEC01054648">
    <property type="protein sequence ID" value="MBX35132.1"/>
    <property type="molecule type" value="Transcribed_RNA"/>
</dbReference>
<dbReference type="AlphaFoldDB" id="A0A2P2MY35"/>
<sequence>MMVNVCSEMPLICGWLQHLIICILELCTHNDSFPFHLGGPHVALATW</sequence>
<proteinExistence type="predicted"/>